<evidence type="ECO:0000313" key="2">
    <source>
        <dbReference type="Proteomes" id="UP001367676"/>
    </source>
</evidence>
<dbReference type="Proteomes" id="UP001367676">
    <property type="component" value="Unassembled WGS sequence"/>
</dbReference>
<dbReference type="AlphaFoldDB" id="A0AAN9Y3Q5"/>
<reference evidence="1 2" key="1">
    <citation type="submission" date="2024-03" db="EMBL/GenBank/DDBJ databases">
        <title>Adaptation during the transition from Ophiocordyceps entomopathogen to insect associate is accompanied by gene loss and intensified selection.</title>
        <authorList>
            <person name="Ward C.M."/>
            <person name="Onetto C.A."/>
            <person name="Borneman A.R."/>
        </authorList>
    </citation>
    <scope>NUCLEOTIDE SEQUENCE [LARGE SCALE GENOMIC DNA]</scope>
    <source>
        <strain evidence="1">AWRI1</strain>
        <tissue evidence="1">Single Adult Female</tissue>
    </source>
</reference>
<gene>
    <name evidence="1" type="ORF">V9T40_004901</name>
</gene>
<sequence length="96" mass="11070">MEQEKTNNQDDNDSGYSGEEEALYILKKKRTKAQDRYRKANAAVIPNFIPPEEREAADYVLKETQVYTPYHGIEEQQGTFDNPTFYASTIQNNMDG</sequence>
<organism evidence="1 2">
    <name type="scientific">Parthenolecanium corni</name>
    <dbReference type="NCBI Taxonomy" id="536013"/>
    <lineage>
        <taxon>Eukaryota</taxon>
        <taxon>Metazoa</taxon>
        <taxon>Ecdysozoa</taxon>
        <taxon>Arthropoda</taxon>
        <taxon>Hexapoda</taxon>
        <taxon>Insecta</taxon>
        <taxon>Pterygota</taxon>
        <taxon>Neoptera</taxon>
        <taxon>Paraneoptera</taxon>
        <taxon>Hemiptera</taxon>
        <taxon>Sternorrhyncha</taxon>
        <taxon>Coccoidea</taxon>
        <taxon>Coccidae</taxon>
        <taxon>Parthenolecanium</taxon>
    </lineage>
</organism>
<protein>
    <submittedName>
        <fullName evidence="1">Uncharacterized protein</fullName>
    </submittedName>
</protein>
<dbReference type="EMBL" id="JBBCAQ010000032">
    <property type="protein sequence ID" value="KAK7583938.1"/>
    <property type="molecule type" value="Genomic_DNA"/>
</dbReference>
<keyword evidence="2" id="KW-1185">Reference proteome</keyword>
<proteinExistence type="predicted"/>
<name>A0AAN9Y3Q5_9HEMI</name>
<accession>A0AAN9Y3Q5</accession>
<comment type="caution">
    <text evidence="1">The sequence shown here is derived from an EMBL/GenBank/DDBJ whole genome shotgun (WGS) entry which is preliminary data.</text>
</comment>
<evidence type="ECO:0000313" key="1">
    <source>
        <dbReference type="EMBL" id="KAK7583938.1"/>
    </source>
</evidence>